<name>A0A9P5H7G6_9HYPO</name>
<dbReference type="EMBL" id="JAANBB010000121">
    <property type="protein sequence ID" value="KAF7549489.1"/>
    <property type="molecule type" value="Genomic_DNA"/>
</dbReference>
<dbReference type="GO" id="GO:0045944">
    <property type="term" value="P:positive regulation of transcription by RNA polymerase II"/>
    <property type="evidence" value="ECO:0007669"/>
    <property type="project" value="TreeGrafter"/>
</dbReference>
<dbReference type="Pfam" id="PF00172">
    <property type="entry name" value="Zn_clus"/>
    <property type="match status" value="1"/>
</dbReference>
<comment type="subcellular location">
    <subcellularLocation>
        <location evidence="1">Nucleus</location>
    </subcellularLocation>
</comment>
<dbReference type="InterPro" id="IPR036864">
    <property type="entry name" value="Zn2-C6_fun-type_DNA-bd_sf"/>
</dbReference>
<dbReference type="Pfam" id="PF11951">
    <property type="entry name" value="Fungal_trans_2"/>
    <property type="match status" value="1"/>
</dbReference>
<keyword evidence="5" id="KW-1185">Reference proteome</keyword>
<keyword evidence="2" id="KW-0539">Nucleus</keyword>
<evidence type="ECO:0000313" key="4">
    <source>
        <dbReference type="EMBL" id="KAF7549489.1"/>
    </source>
</evidence>
<dbReference type="AlphaFoldDB" id="A0A9P5H7G6"/>
<organism evidence="4 5">
    <name type="scientific">Cylindrodendrum hubeiense</name>
    <dbReference type="NCBI Taxonomy" id="595255"/>
    <lineage>
        <taxon>Eukaryota</taxon>
        <taxon>Fungi</taxon>
        <taxon>Dikarya</taxon>
        <taxon>Ascomycota</taxon>
        <taxon>Pezizomycotina</taxon>
        <taxon>Sordariomycetes</taxon>
        <taxon>Hypocreomycetidae</taxon>
        <taxon>Hypocreales</taxon>
        <taxon>Nectriaceae</taxon>
        <taxon>Cylindrodendrum</taxon>
    </lineage>
</organism>
<protein>
    <recommendedName>
        <fullName evidence="3">Zn(2)-C6 fungal-type domain-containing protein</fullName>
    </recommendedName>
</protein>
<dbReference type="GO" id="GO:0008270">
    <property type="term" value="F:zinc ion binding"/>
    <property type="evidence" value="ECO:0007669"/>
    <property type="project" value="InterPro"/>
</dbReference>
<dbReference type="SMART" id="SM00066">
    <property type="entry name" value="GAL4"/>
    <property type="match status" value="1"/>
</dbReference>
<comment type="caution">
    <text evidence="4">The sequence shown here is derived from an EMBL/GenBank/DDBJ whole genome shotgun (WGS) entry which is preliminary data.</text>
</comment>
<feature type="domain" description="Zn(2)-C6 fungal-type" evidence="3">
    <location>
        <begin position="6"/>
        <end position="35"/>
    </location>
</feature>
<dbReference type="PANTHER" id="PTHR37534:SF51">
    <property type="entry name" value="ACRIFLAVINE SENSITIVITY CONTROL PROTEIN ACR-2"/>
    <property type="match status" value="1"/>
</dbReference>
<dbReference type="PROSITE" id="PS50048">
    <property type="entry name" value="ZN2_CY6_FUNGAL_2"/>
    <property type="match status" value="1"/>
</dbReference>
<dbReference type="InterPro" id="IPR021858">
    <property type="entry name" value="Fun_TF"/>
</dbReference>
<dbReference type="GO" id="GO:0000976">
    <property type="term" value="F:transcription cis-regulatory region binding"/>
    <property type="evidence" value="ECO:0007669"/>
    <property type="project" value="TreeGrafter"/>
</dbReference>
<sequence length="508" mass="55948">MSDPKPCWDCLKKRLVCDFGRPGCRKCESRNTECSGYDKKPLKWLAPGQTRSKGRRARNESNVIRLCLNDSSETSTCFEAIEYYNVRICPDLVAVGCGGDPNNPFIMPPADVPHLPANIRHTIVSISLAHRILQSEDALQSDRAALSAKLQAHRGSAIRHLAIQLETGPQTGGLTLASVIVFLFAEIQHTLSPSWRYHCDAVYAIIDMLGGMSNVAIYRPLLGPILRYFILLEPERARRQLEMSSLLPTLYGNGLSTTLPCPPDLLSDIISINNLRSKIGEAAPLGNHQGPTALDILKRVGSFSAEKWITTINLDEQCRPGEKSASRQQKGAWDWESVAHIYQSAVALYCISSLFDVDEGSAKRQEDIGDDAGTGMHIAALRSTYRDVILRNLKAIASNPQSRLRKLVFWPLVIGGIHIDANDNNSKDFILGELTWMSKALGTASPLVAKDVLGKIWSSSHGIGCKRWDSLFDRPYVFLRLPATLGSEERANGLADLQQMLVSVPGGH</sequence>
<dbReference type="InterPro" id="IPR001138">
    <property type="entry name" value="Zn2Cys6_DnaBD"/>
</dbReference>
<evidence type="ECO:0000256" key="1">
    <source>
        <dbReference type="ARBA" id="ARBA00004123"/>
    </source>
</evidence>
<dbReference type="PANTHER" id="PTHR37534">
    <property type="entry name" value="TRANSCRIPTIONAL ACTIVATOR PROTEIN UGA3"/>
    <property type="match status" value="1"/>
</dbReference>
<dbReference type="GO" id="GO:0000981">
    <property type="term" value="F:DNA-binding transcription factor activity, RNA polymerase II-specific"/>
    <property type="evidence" value="ECO:0007669"/>
    <property type="project" value="InterPro"/>
</dbReference>
<evidence type="ECO:0000259" key="3">
    <source>
        <dbReference type="PROSITE" id="PS50048"/>
    </source>
</evidence>
<dbReference type="Proteomes" id="UP000722485">
    <property type="component" value="Unassembled WGS sequence"/>
</dbReference>
<evidence type="ECO:0000256" key="2">
    <source>
        <dbReference type="ARBA" id="ARBA00023242"/>
    </source>
</evidence>
<reference evidence="4" key="1">
    <citation type="submission" date="2020-03" db="EMBL/GenBank/DDBJ databases">
        <title>Draft Genome Sequence of Cylindrodendrum hubeiense.</title>
        <authorList>
            <person name="Buettner E."/>
            <person name="Kellner H."/>
        </authorList>
    </citation>
    <scope>NUCLEOTIDE SEQUENCE</scope>
    <source>
        <strain evidence="4">IHI 201604</strain>
    </source>
</reference>
<dbReference type="SUPFAM" id="SSF57701">
    <property type="entry name" value="Zn2/Cys6 DNA-binding domain"/>
    <property type="match status" value="1"/>
</dbReference>
<evidence type="ECO:0000313" key="5">
    <source>
        <dbReference type="Proteomes" id="UP000722485"/>
    </source>
</evidence>
<accession>A0A9P5H7G6</accession>
<gene>
    <name evidence="4" type="ORF">G7Z17_g6347</name>
</gene>
<dbReference type="GO" id="GO:0005634">
    <property type="term" value="C:nucleus"/>
    <property type="evidence" value="ECO:0007669"/>
    <property type="project" value="UniProtKB-SubCell"/>
</dbReference>
<dbReference type="OrthoDB" id="5386330at2759"/>
<proteinExistence type="predicted"/>